<evidence type="ECO:0000313" key="1">
    <source>
        <dbReference type="EMBL" id="SDZ00788.1"/>
    </source>
</evidence>
<comment type="caution">
    <text evidence="1">The sequence shown here is derived from an EMBL/GenBank/DDBJ whole genome shotgun (WGS) entry which is preliminary data.</text>
</comment>
<dbReference type="CDD" id="cd04301">
    <property type="entry name" value="NAT_SF"/>
    <property type="match status" value="1"/>
</dbReference>
<keyword evidence="2" id="KW-1185">Reference proteome</keyword>
<dbReference type="Gene3D" id="3.40.630.30">
    <property type="match status" value="1"/>
</dbReference>
<reference evidence="1 2" key="1">
    <citation type="submission" date="2016-10" db="EMBL/GenBank/DDBJ databases">
        <authorList>
            <person name="Varghese N."/>
            <person name="Submissions S."/>
        </authorList>
    </citation>
    <scope>NUCLEOTIDE SEQUENCE [LARGE SCALE GENOMIC DNA]</scope>
    <source>
        <strain evidence="1 2">DSM 17997</strain>
    </source>
</reference>
<evidence type="ECO:0000313" key="2">
    <source>
        <dbReference type="Proteomes" id="UP000199663"/>
    </source>
</evidence>
<dbReference type="EMBL" id="FNQC01000004">
    <property type="protein sequence ID" value="SDZ00788.1"/>
    <property type="molecule type" value="Genomic_DNA"/>
</dbReference>
<evidence type="ECO:0008006" key="3">
    <source>
        <dbReference type="Google" id="ProtNLM"/>
    </source>
</evidence>
<dbReference type="SUPFAM" id="SSF55729">
    <property type="entry name" value="Acyl-CoA N-acyltransferases (Nat)"/>
    <property type="match status" value="1"/>
</dbReference>
<protein>
    <recommendedName>
        <fullName evidence="3">GNAT family N-acetyltransferase</fullName>
    </recommendedName>
</protein>
<gene>
    <name evidence="1" type="ORF">SAMN05444412_104280</name>
</gene>
<dbReference type="Proteomes" id="UP000199663">
    <property type="component" value="Unassembled WGS sequence"/>
</dbReference>
<sequence>MKDFSKNTKSDFKFSLEESDLPDHDYFLMNFHPENAVQYLRATLVKKGQLKAEMFLSVNDAHEAISIPNAPFGGFWIHESTSSESISFFIETLIISLKQRNVTSITAIQAPLMYCHHSDLVGYLLNSAGFEAKRILNHQFFEGKKKLKKFSLELVLKYQKKTKSLGLQVMVGNIQNFGFLKEIRSWNQYRGYVSNISESRLVQQVSSFPERYFVITIWEEGKAIAHALAVKLTSDSLYYYLSAIDPKSQSKIAGELIMVHLLKLAAEQKVSFLDLGSSDLEGQPNHSLMFFKSKFSNASENKIFWHKTI</sequence>
<name>A0A1H3PIG1_9BACT</name>
<proteinExistence type="predicted"/>
<organism evidence="1 2">
    <name type="scientific">Rhodonellum ikkaensis</name>
    <dbReference type="NCBI Taxonomy" id="336829"/>
    <lineage>
        <taxon>Bacteria</taxon>
        <taxon>Pseudomonadati</taxon>
        <taxon>Bacteroidota</taxon>
        <taxon>Cytophagia</taxon>
        <taxon>Cytophagales</taxon>
        <taxon>Cytophagaceae</taxon>
        <taxon>Rhodonellum</taxon>
    </lineage>
</organism>
<dbReference type="InterPro" id="IPR016181">
    <property type="entry name" value="Acyl_CoA_acyltransferase"/>
</dbReference>
<accession>A0A1H3PIG1</accession>